<dbReference type="Gene3D" id="3.90.79.10">
    <property type="entry name" value="Nucleoside Triphosphate Pyrophosphohydrolase"/>
    <property type="match status" value="1"/>
</dbReference>
<dbReference type="PRINTS" id="PR00502">
    <property type="entry name" value="NUDIXFAMILY"/>
</dbReference>
<feature type="domain" description="Nudix hydrolase" evidence="4">
    <location>
        <begin position="21"/>
        <end position="69"/>
    </location>
</feature>
<dbReference type="InterPro" id="IPR020476">
    <property type="entry name" value="Nudix_hydrolase"/>
</dbReference>
<dbReference type="GO" id="GO:0035539">
    <property type="term" value="F:8-oxo-7,8-dihydrodeoxyguanosine triphosphate pyrophosphatase activity"/>
    <property type="evidence" value="ECO:0007669"/>
    <property type="project" value="UniProtKB-EC"/>
</dbReference>
<dbReference type="EC" id="3.6.1.55" evidence="5"/>
<gene>
    <name evidence="5" type="primary">ytkD</name>
    <name evidence="5" type="ORF">ABG79_00916</name>
</gene>
<dbReference type="SUPFAM" id="SSF55811">
    <property type="entry name" value="Nudix"/>
    <property type="match status" value="1"/>
</dbReference>
<protein>
    <submittedName>
        <fullName evidence="5">Putative 8-oxo-dGTP diphosphatase YtkD</fullName>
        <ecNumber evidence="5">3.6.1.55</ecNumber>
    </submittedName>
</protein>
<keyword evidence="2 3" id="KW-0378">Hydrolase</keyword>
<dbReference type="InterPro" id="IPR020084">
    <property type="entry name" value="NUDIX_hydrolase_CS"/>
</dbReference>
<organism evidence="5 6">
    <name type="scientific">Caloramator mitchellensis</name>
    <dbReference type="NCBI Taxonomy" id="908809"/>
    <lineage>
        <taxon>Bacteria</taxon>
        <taxon>Bacillati</taxon>
        <taxon>Bacillota</taxon>
        <taxon>Clostridia</taxon>
        <taxon>Eubacteriales</taxon>
        <taxon>Clostridiaceae</taxon>
        <taxon>Caloramator</taxon>
    </lineage>
</organism>
<dbReference type="InterPro" id="IPR015797">
    <property type="entry name" value="NUDIX_hydrolase-like_dom_sf"/>
</dbReference>
<accession>A0A0R3K0S6</accession>
<evidence type="ECO:0000313" key="5">
    <source>
        <dbReference type="EMBL" id="KRQ87118.1"/>
    </source>
</evidence>
<dbReference type="STRING" id="908809.ABG79_00916"/>
<evidence type="ECO:0000259" key="4">
    <source>
        <dbReference type="Pfam" id="PF00293"/>
    </source>
</evidence>
<sequence>MYDIRFHEYDILKNNQLKYAIIMAKMDDKWIFVRHKDRTTWEIPGGHREENEHIEQAAERELIEETGAIDFTIKPVCIYSVKNEGIETFGALFIAEVFKLGELPDFEIAEITLSKSLPDNLTYPAIQPVLFHHVIK</sequence>
<reference evidence="5 6" key="1">
    <citation type="submission" date="2015-09" db="EMBL/GenBank/DDBJ databases">
        <title>Draft genome sequence of a Caloramator mitchellensis, a moderate thermophile from the Great Artesian Basin of Australia.</title>
        <authorList>
            <person name="Patel B.K."/>
        </authorList>
    </citation>
    <scope>NUCLEOTIDE SEQUENCE [LARGE SCALE GENOMIC DNA]</scope>
    <source>
        <strain evidence="5 6">VF08</strain>
    </source>
</reference>
<evidence type="ECO:0000313" key="6">
    <source>
        <dbReference type="Proteomes" id="UP000052015"/>
    </source>
</evidence>
<dbReference type="PANTHER" id="PTHR43736:SF1">
    <property type="entry name" value="DIHYDRONEOPTERIN TRIPHOSPHATE DIPHOSPHATASE"/>
    <property type="match status" value="1"/>
</dbReference>
<dbReference type="OrthoDB" id="9131041at2"/>
<keyword evidence="6" id="KW-1185">Reference proteome</keyword>
<dbReference type="PANTHER" id="PTHR43736">
    <property type="entry name" value="ADP-RIBOSE PYROPHOSPHATASE"/>
    <property type="match status" value="1"/>
</dbReference>
<proteinExistence type="inferred from homology"/>
<dbReference type="EMBL" id="LKHP01000004">
    <property type="protein sequence ID" value="KRQ87118.1"/>
    <property type="molecule type" value="Genomic_DNA"/>
</dbReference>
<dbReference type="RefSeq" id="WP_057977591.1">
    <property type="nucleotide sequence ID" value="NZ_LKHP01000004.1"/>
</dbReference>
<evidence type="ECO:0000256" key="3">
    <source>
        <dbReference type="RuleBase" id="RU003476"/>
    </source>
</evidence>
<comment type="similarity">
    <text evidence="1 3">Belongs to the Nudix hydrolase family.</text>
</comment>
<name>A0A0R3K0S6_CALMK</name>
<dbReference type="PATRIC" id="fig|908809.3.peg.928"/>
<dbReference type="Pfam" id="PF00293">
    <property type="entry name" value="NUDIX"/>
    <property type="match status" value="1"/>
</dbReference>
<dbReference type="CDD" id="cd04665">
    <property type="entry name" value="NUDIX_RppH"/>
    <property type="match status" value="1"/>
</dbReference>
<evidence type="ECO:0000256" key="2">
    <source>
        <dbReference type="ARBA" id="ARBA00022801"/>
    </source>
</evidence>
<dbReference type="AlphaFoldDB" id="A0A0R3K0S6"/>
<dbReference type="InterPro" id="IPR014078">
    <property type="entry name" value="Nudix_YtkD"/>
</dbReference>
<dbReference type="InterPro" id="IPR000086">
    <property type="entry name" value="NUDIX_hydrolase_dom"/>
</dbReference>
<evidence type="ECO:0000256" key="1">
    <source>
        <dbReference type="ARBA" id="ARBA00005582"/>
    </source>
</evidence>
<dbReference type="Proteomes" id="UP000052015">
    <property type="component" value="Unassembled WGS sequence"/>
</dbReference>
<comment type="caution">
    <text evidence="5">The sequence shown here is derived from an EMBL/GenBank/DDBJ whole genome shotgun (WGS) entry which is preliminary data.</text>
</comment>
<dbReference type="PROSITE" id="PS00893">
    <property type="entry name" value="NUDIX_BOX"/>
    <property type="match status" value="1"/>
</dbReference>